<evidence type="ECO:0000313" key="2">
    <source>
        <dbReference type="Proteomes" id="UP000018040"/>
    </source>
</evidence>
<protein>
    <submittedName>
        <fullName evidence="1">Uncharacterized protein</fullName>
    </submittedName>
</protein>
<accession>V6TUL3</accession>
<reference evidence="2" key="1">
    <citation type="submission" date="2012-02" db="EMBL/GenBank/DDBJ databases">
        <title>Genome sequencing of Giardia lamblia Genotypes A2 and B isolates (DH and GS) and comparative analysis with the genomes of Genotypes A1 and E (WB and Pig).</title>
        <authorList>
            <person name="Adam R."/>
            <person name="Dahlstrom E."/>
            <person name="Martens C."/>
            <person name="Bruno D."/>
            <person name="Barbian K."/>
            <person name="Porcella S.F."/>
            <person name="Nash T."/>
        </authorList>
    </citation>
    <scope>NUCLEOTIDE SEQUENCE</scope>
    <source>
        <strain evidence="2">GS</strain>
    </source>
</reference>
<organism evidence="1 2">
    <name type="scientific">Giardia intestinalis</name>
    <name type="common">Giardia lamblia</name>
    <dbReference type="NCBI Taxonomy" id="5741"/>
    <lineage>
        <taxon>Eukaryota</taxon>
        <taxon>Metamonada</taxon>
        <taxon>Diplomonadida</taxon>
        <taxon>Hexamitidae</taxon>
        <taxon>Giardiinae</taxon>
        <taxon>Giardia</taxon>
    </lineage>
</organism>
<dbReference type="InterPro" id="IPR016024">
    <property type="entry name" value="ARM-type_fold"/>
</dbReference>
<dbReference type="OrthoDB" id="10254376at2759"/>
<dbReference type="VEuPathDB" id="GiardiaDB:DHA2_153579"/>
<dbReference type="EMBL" id="AHHH01000097">
    <property type="protein sequence ID" value="ESU42062.1"/>
    <property type="molecule type" value="Genomic_DNA"/>
</dbReference>
<dbReference type="VEuPathDB" id="GiardiaDB:GL50803_0014475"/>
<name>V6TUL3_GIAIN</name>
<dbReference type="SUPFAM" id="SSF48371">
    <property type="entry name" value="ARM repeat"/>
    <property type="match status" value="1"/>
</dbReference>
<proteinExistence type="predicted"/>
<evidence type="ECO:0000313" key="1">
    <source>
        <dbReference type="EMBL" id="ESU42062.1"/>
    </source>
</evidence>
<sequence length="1146" mass="127162">MIRAGAQAHELLLERVETLRSHLSAQVAKETLVLNEETTSLIEAVFQVVKSGFPLGSCLEPICSLLEDILTIPNWMRRLTAASVLIHVASENELSCETLCRFADLLLAFLRDEKREIRDIGSLALMSLHYDQQSSIANYLVSELEEGSPVSAHFIEGSVTYAGYFLARTPRDATKVGLSILILSLDPRHKIAKADKDHLYWHVAKALVKYLRALISTPLASAVLTIPTRPLPNFEIQDDKPLSGAVTASVAISWLLKKVVAYTDVRCRKSAAVGLSLYLYLNTLTSQRQYLDLLKDAQSFMDGNLVCDAFDLYTHTYCCMLTDAAELRMSMADTIKKHDYAEYYRYFIDLYRSMSVEFPTEKHLSGIYQAALIKGVVRMEYHGHSTKLVYSFSLMRRLLNSTFMHCIDGGILCALEIFRHVPEYVMGQVVEAQLHLLSNHSSLPIAVSAKAALLKIPHSHESTFVIGYLWCIMSRVAVDNADIREAGFKAMYTLFTEHKDYIVKLNTMGESKIANYCPSQMLLNGLTSQASPHSSLVGSCSGGHLDPGCDFVSLALKRLDIPDLLAFLKVIFCVIEHTVRDTSSLMNDYPRISAINMLEPLLDILLPVIAQHRSKPRKTPLIVKRAPVAATTVATDVPLEIYSFLRDVFLLLTYSITIQPLAPRSARVVGKLCSVLYAILADDSGNYSENVHAIREHVAPLYNFVLMALYVLTYSFNIYDEDLAESARSAVPVVISFLQILVVPVVILKDAILCLAGAIATAAGDTDEIEVSEFVIKNTTGFLVPQPFSCNHEKEKGEDGEANIECVEGDAPPKSVPKENVNILSCRRIRAILFGTEETDSISDTDGGVKDLANDSTDDDDDLVMMDGLATGLPQAALVLLSIHNPAIDEHSMYAERDVTIGILRALRGDDIDDSYLLHGIAYLFGVYCTITRKPQLIENFITLIRSYAEEELQETSVGEYVMSLDFEESYPLLSSFFKANNFTMNVALCTEYIPSALTVTSRSSMSPDFTVLTFLLERCTISSVNEEIKDCALKALEGLDGRVLTKEDCIARLCALKEKPRTQRCGELCTLVPIQSEGVLNMKEVLDALSESLQLLFYGDDTNVSVYAKDAVLIKLVGTGVLLPDRPKLDIKENSEFDFHKINNC</sequence>
<dbReference type="AlphaFoldDB" id="V6TUL3"/>
<dbReference type="VEuPathDB" id="GiardiaDB:QR46_3909"/>
<reference evidence="1 2" key="2">
    <citation type="journal article" date="2013" name="Genome Biol. Evol.">
        <title>Genome sequencing of Giardia lamblia genotypes A2 and B isolates (DH and GS) and comparative analysis with the genomes of genotypes A1 and E (WB and Pig).</title>
        <authorList>
            <person name="Adam R.D."/>
            <person name="Dahlstrom E.W."/>
            <person name="Martens C.A."/>
            <person name="Bruno D.P."/>
            <person name="Barbian K.D."/>
            <person name="Ricklefs S.M."/>
            <person name="Hernandez M.M."/>
            <person name="Narla N.P."/>
            <person name="Patel R.B."/>
            <person name="Porcella S.F."/>
            <person name="Nash T.E."/>
        </authorList>
    </citation>
    <scope>NUCLEOTIDE SEQUENCE [LARGE SCALE GENOMIC DNA]</scope>
    <source>
        <strain evidence="1 2">GS</strain>
    </source>
</reference>
<gene>
    <name evidence="1" type="ORF">GSB_153832</name>
</gene>
<comment type="caution">
    <text evidence="1">The sequence shown here is derived from an EMBL/GenBank/DDBJ whole genome shotgun (WGS) entry which is preliminary data.</text>
</comment>
<dbReference type="Proteomes" id="UP000018040">
    <property type="component" value="Unassembled WGS sequence"/>
</dbReference>